<dbReference type="InterPro" id="IPR019734">
    <property type="entry name" value="TPR_rpt"/>
</dbReference>
<feature type="compositionally biased region" description="Basic and acidic residues" evidence="1">
    <location>
        <begin position="396"/>
        <end position="427"/>
    </location>
</feature>
<feature type="region of interest" description="Disordered" evidence="1">
    <location>
        <begin position="1"/>
        <end position="40"/>
    </location>
</feature>
<dbReference type="InterPro" id="IPR049945">
    <property type="entry name" value="AAA_22"/>
</dbReference>
<dbReference type="Pfam" id="PF13401">
    <property type="entry name" value="AAA_22"/>
    <property type="match status" value="1"/>
</dbReference>
<feature type="region of interest" description="Disordered" evidence="1">
    <location>
        <begin position="392"/>
        <end position="455"/>
    </location>
</feature>
<dbReference type="GO" id="GO:0016887">
    <property type="term" value="F:ATP hydrolysis activity"/>
    <property type="evidence" value="ECO:0007669"/>
    <property type="project" value="InterPro"/>
</dbReference>
<dbReference type="SMART" id="SM00382">
    <property type="entry name" value="AAA"/>
    <property type="match status" value="1"/>
</dbReference>
<dbReference type="InterPro" id="IPR011990">
    <property type="entry name" value="TPR-like_helical_dom_sf"/>
</dbReference>
<dbReference type="SUPFAM" id="SSF48452">
    <property type="entry name" value="TPR-like"/>
    <property type="match status" value="2"/>
</dbReference>
<reference evidence="3" key="2">
    <citation type="submission" date="2020-09" db="EMBL/GenBank/DDBJ databases">
        <authorList>
            <person name="Sun Q."/>
            <person name="Zhou Y."/>
        </authorList>
    </citation>
    <scope>NUCLEOTIDE SEQUENCE</scope>
    <source>
        <strain evidence="3">CGMCC 4.7201</strain>
    </source>
</reference>
<proteinExistence type="predicted"/>
<dbReference type="PANTHER" id="PTHR47691:SF3">
    <property type="entry name" value="HTH-TYPE TRANSCRIPTIONAL REGULATOR RV0890C-RELATED"/>
    <property type="match status" value="1"/>
</dbReference>
<dbReference type="Pfam" id="PF13176">
    <property type="entry name" value="TPR_7"/>
    <property type="match status" value="1"/>
</dbReference>
<feature type="domain" description="AAA+ ATPase" evidence="2">
    <location>
        <begin position="69"/>
        <end position="220"/>
    </location>
</feature>
<dbReference type="EMBL" id="BMMS01000025">
    <property type="protein sequence ID" value="GGO95207.1"/>
    <property type="molecule type" value="Genomic_DNA"/>
</dbReference>
<keyword evidence="4" id="KW-1185">Reference proteome</keyword>
<dbReference type="Gene3D" id="3.40.50.300">
    <property type="entry name" value="P-loop containing nucleotide triphosphate hydrolases"/>
    <property type="match status" value="1"/>
</dbReference>
<dbReference type="SUPFAM" id="SSF52540">
    <property type="entry name" value="P-loop containing nucleoside triphosphate hydrolases"/>
    <property type="match status" value="1"/>
</dbReference>
<evidence type="ECO:0000259" key="2">
    <source>
        <dbReference type="SMART" id="SM00382"/>
    </source>
</evidence>
<evidence type="ECO:0000313" key="3">
    <source>
        <dbReference type="EMBL" id="GGO95207.1"/>
    </source>
</evidence>
<dbReference type="AlphaFoldDB" id="A0A917ZUW9"/>
<evidence type="ECO:0000313" key="4">
    <source>
        <dbReference type="Proteomes" id="UP000641932"/>
    </source>
</evidence>
<reference evidence="3" key="1">
    <citation type="journal article" date="2014" name="Int. J. Syst. Evol. Microbiol.">
        <title>Complete genome sequence of Corynebacterium casei LMG S-19264T (=DSM 44701T), isolated from a smear-ripened cheese.</title>
        <authorList>
            <consortium name="US DOE Joint Genome Institute (JGI-PGF)"/>
            <person name="Walter F."/>
            <person name="Albersmeier A."/>
            <person name="Kalinowski J."/>
            <person name="Ruckert C."/>
        </authorList>
    </citation>
    <scope>NUCLEOTIDE SEQUENCE</scope>
    <source>
        <strain evidence="3">CGMCC 4.7201</strain>
    </source>
</reference>
<feature type="compositionally biased region" description="Low complexity" evidence="1">
    <location>
        <begin position="21"/>
        <end position="35"/>
    </location>
</feature>
<dbReference type="PRINTS" id="PR00364">
    <property type="entry name" value="DISEASERSIST"/>
</dbReference>
<protein>
    <recommendedName>
        <fullName evidence="2">AAA+ ATPase domain-containing protein</fullName>
    </recommendedName>
</protein>
<sequence>MNEPVEPAPARSDHRKPSGRPPAASAPAVPVGGLPSAPTPFVGRRDELKVLHAEIDRPGLARGGAPARGSRVLLIAGRPGSGRTALALHLAHQLADRYPDGSFFARLTGPEAEAAHPARVALDLLAAFGERADRDADPAHLAAAARAALSGRRVLLVLDDVAESDQLLALLPDGPGALVVATSQGPLTGVADARPCVLGGLDPASATAMLTHAIGSTRIVCDPRAAEELGEECGSHPTALRLVGGWLAARPKTSVADAAARLRSSAVEDPGPRVPLARAFQLVNGDLPPAVARLLRLLVLAPAAVVDAHVASSLAGCSPAAAGSVLADLAERGLLARQEGTEGEYRVPGCLDPLLRRAMEANDQPGEIQLALARMLERTVRLLGACLTALEPQRGNGERGNGERGGGERGGGERERTSGAGDGRRGADGGGGDGRGGDGRGEHGRGEEPPKELRFASPQAAALWLERRLPSLMAAARTAVDDGGLDTLARRLIAALVRVLSLPGGALPRDTPTEGAPTGRAGAAEQYHLHGLVLDIATRNGRHRERAAALINLADLDAAAGRRHEALDRYRDALAAARLDDDQAAAGRALESIGDVHRDLGDPQRAADWYGRALAVRESRGDLADQARLHGCLGSACVRLRQWPDAAREWRTAAALHRRVNDIPSQARAFTELARVLEYAGYPEESLRMCREALRWARHCQDVRLEAAVLLRMADTLDRLGDPAGARVQRAEAERLLSG</sequence>
<dbReference type="Proteomes" id="UP000641932">
    <property type="component" value="Unassembled WGS sequence"/>
</dbReference>
<dbReference type="InterPro" id="IPR003593">
    <property type="entry name" value="AAA+_ATPase"/>
</dbReference>
<dbReference type="InterPro" id="IPR027417">
    <property type="entry name" value="P-loop_NTPase"/>
</dbReference>
<evidence type="ECO:0000256" key="1">
    <source>
        <dbReference type="SAM" id="MobiDB-lite"/>
    </source>
</evidence>
<comment type="caution">
    <text evidence="3">The sequence shown here is derived from an EMBL/GenBank/DDBJ whole genome shotgun (WGS) entry which is preliminary data.</text>
</comment>
<dbReference type="PANTHER" id="PTHR47691">
    <property type="entry name" value="REGULATOR-RELATED"/>
    <property type="match status" value="1"/>
</dbReference>
<name>A0A917ZUW9_9ACTN</name>
<organism evidence="3 4">
    <name type="scientific">Wenjunlia tyrosinilytica</name>
    <dbReference type="NCBI Taxonomy" id="1544741"/>
    <lineage>
        <taxon>Bacteria</taxon>
        <taxon>Bacillati</taxon>
        <taxon>Actinomycetota</taxon>
        <taxon>Actinomycetes</taxon>
        <taxon>Kitasatosporales</taxon>
        <taxon>Streptomycetaceae</taxon>
        <taxon>Wenjunlia</taxon>
    </lineage>
</organism>
<dbReference type="SMART" id="SM00028">
    <property type="entry name" value="TPR"/>
    <property type="match status" value="4"/>
</dbReference>
<gene>
    <name evidence="3" type="ORF">GCM10012280_51860</name>
</gene>
<accession>A0A917ZUW9</accession>
<dbReference type="Gene3D" id="1.25.40.10">
    <property type="entry name" value="Tetratricopeptide repeat domain"/>
    <property type="match status" value="1"/>
</dbReference>
<feature type="compositionally biased region" description="Basic and acidic residues" evidence="1">
    <location>
        <begin position="435"/>
        <end position="454"/>
    </location>
</feature>